<feature type="coiled-coil region" evidence="1">
    <location>
        <begin position="489"/>
        <end position="516"/>
    </location>
</feature>
<keyword evidence="5" id="KW-1185">Reference proteome</keyword>
<evidence type="ECO:0000256" key="1">
    <source>
        <dbReference type="SAM" id="Coils"/>
    </source>
</evidence>
<dbReference type="Pfam" id="PF12770">
    <property type="entry name" value="CHAT"/>
    <property type="match status" value="1"/>
</dbReference>
<evidence type="ECO:0000313" key="5">
    <source>
        <dbReference type="Proteomes" id="UP001320119"/>
    </source>
</evidence>
<keyword evidence="2" id="KW-0732">Signal</keyword>
<proteinExistence type="predicted"/>
<feature type="coiled-coil region" evidence="1">
    <location>
        <begin position="754"/>
        <end position="788"/>
    </location>
</feature>
<dbReference type="KEGG" id="marq:MARGE09_P3991"/>
<keyword evidence="1" id="KW-0175">Coiled coil</keyword>
<feature type="signal peptide" evidence="2">
    <location>
        <begin position="1"/>
        <end position="26"/>
    </location>
</feature>
<dbReference type="InterPro" id="IPR011990">
    <property type="entry name" value="TPR-like_helical_dom_sf"/>
</dbReference>
<accession>A0AAN1WLH6</accession>
<dbReference type="SUPFAM" id="SSF48452">
    <property type="entry name" value="TPR-like"/>
    <property type="match status" value="1"/>
</dbReference>
<feature type="domain" description="CHAT" evidence="3">
    <location>
        <begin position="943"/>
        <end position="1195"/>
    </location>
</feature>
<evidence type="ECO:0000256" key="2">
    <source>
        <dbReference type="SAM" id="SignalP"/>
    </source>
</evidence>
<dbReference type="Proteomes" id="UP001320119">
    <property type="component" value="Chromosome"/>
</dbReference>
<sequence length="1199" mass="133838">MKGPIALFSQTLIAMITLWVCATAHAVSDSYYVAVQHVKDKRYSDAEDVFRTVIRESQNQPSLVMRSKAWLALTLLAEDPKSAEAEGLMTELVCSAAHLQSTNQLLKVCKEIRSAQPKYWQPETQSDFDAVNSAITTVAAMQWHKGEYQRALDLMNLSLLQSMNAQPSKNRLHALNSQNVDNAQTVSEQLASAQIKQALIKQQMKDQMLNKISNNMEVSEDDMKAVLQENQKALVESLMAEVIAKQQMPNNKREKNQEISDKKLARIAASEHKVFRRLASKMSCQALNDDGEEMSVQSIHNNQLSFIAGALEAFKGQGIQSFKIIQRPTLKSLNTFLDTQQQFLAKEKTFIGNNDKISRAALDCFKRLKLQQHISQALLVALVRPARPHRSEKYLKQVIDTARRLRASQRFSHSSMTMEAAIEHYVLGTFYLQSNQKDQAMIELDQAFSLVNIEPQLIASPEMVYLGQIFRAKILQSMAPLAEPAGPISKRLQNQLAVLLQDAEQLKNNIARQLSLTPEQAQQAQLDHTKQLTGSLLQGEDIKSMMQKVDSLVASANSDKGSPSAKLSEIANMINSGAMDKKILELQKQMESQSPIQQEDVLGLDIEREYQFYNNHALLLLQLVNIQLDLNNKNAAREQFAKANAYTQEFAFWVGRRTQGYLQYTQARVFENNRQFEKASTAYMAAVSAWYFTPRSSYQILWSPLIYDTEILERAASFEISQNDATKAFSYLELARDVGSDKIDLYGSLTSEGLANEDRSLQQKLAELTQLAEQKAKQQGDLEALNTAMANATLAEQAGHRNRLDKNYQLLRGINAITAWLDPAVFAPFVDALVQQISRRQSHNLHQKRIDFLYQQQSLVSSASLNFHSFGQQKLGADLAAAVQQKIAQGSLLLSVWMGQTSTYILALDKNDIRAHQVASEPLLHLVKAFNVALKPQHGVLVYEKLLEPYLNRPYTSIISIANGPLRNTPVAALKAEQNGRRWLGDQYLLRTVPTARQLLAQASKQSAKQVLVLDGSAVPGEEVLATSEVAVIKEMYSATHLVSGQLTKNNLLEKMPEYSVVHFAGHSKVNDEFPDFSYLALFNERVYALELEQLSLAGVKLLVLGSCESAAHADSALGNEFSSLQESFLTAGADAVVANLFPVNDQVASDFMAEFYKHLAKGLAKDHALQLAQQYIRTSKPNPKDWAGFVLSGSESPL</sequence>
<evidence type="ECO:0000259" key="3">
    <source>
        <dbReference type="Pfam" id="PF12770"/>
    </source>
</evidence>
<evidence type="ECO:0000313" key="4">
    <source>
        <dbReference type="EMBL" id="BCD99789.1"/>
    </source>
</evidence>
<protein>
    <recommendedName>
        <fullName evidence="3">CHAT domain-containing protein</fullName>
    </recommendedName>
</protein>
<feature type="chain" id="PRO_5042916374" description="CHAT domain-containing protein" evidence="2">
    <location>
        <begin position="27"/>
        <end position="1199"/>
    </location>
</feature>
<gene>
    <name evidence="4" type="ORF">MARGE09_P3991</name>
</gene>
<name>A0AAN1WLH6_9GAMM</name>
<dbReference type="RefSeq" id="WP_236985087.1">
    <property type="nucleotide sequence ID" value="NZ_AP023086.1"/>
</dbReference>
<reference evidence="4 5" key="1">
    <citation type="journal article" date="2022" name="IScience">
        <title>An ultrasensitive nanofiber-based assay for enzymatic hydrolysis and deep-sea microbial degradation of cellulose.</title>
        <authorList>
            <person name="Tsudome M."/>
            <person name="Tachioka M."/>
            <person name="Miyazaki M."/>
            <person name="Uchimura K."/>
            <person name="Tsuda M."/>
            <person name="Takaki Y."/>
            <person name="Deguchi S."/>
        </authorList>
    </citation>
    <scope>NUCLEOTIDE SEQUENCE [LARGE SCALE GENOMIC DNA]</scope>
    <source>
        <strain evidence="4 5">GE09</strain>
    </source>
</reference>
<dbReference type="AlphaFoldDB" id="A0AAN1WLH6"/>
<dbReference type="InterPro" id="IPR024983">
    <property type="entry name" value="CHAT_dom"/>
</dbReference>
<organism evidence="4 5">
    <name type="scientific">Marinagarivorans cellulosilyticus</name>
    <dbReference type="NCBI Taxonomy" id="2721545"/>
    <lineage>
        <taxon>Bacteria</taxon>
        <taxon>Pseudomonadati</taxon>
        <taxon>Pseudomonadota</taxon>
        <taxon>Gammaproteobacteria</taxon>
        <taxon>Cellvibrionales</taxon>
        <taxon>Cellvibrionaceae</taxon>
        <taxon>Marinagarivorans</taxon>
    </lineage>
</organism>
<dbReference type="EMBL" id="AP023086">
    <property type="protein sequence ID" value="BCD99789.1"/>
    <property type="molecule type" value="Genomic_DNA"/>
</dbReference>